<dbReference type="InterPro" id="IPR050128">
    <property type="entry name" value="Sulfate_adenylyltrnsfr_sub2"/>
</dbReference>
<dbReference type="PANTHER" id="PTHR43196:SF1">
    <property type="entry name" value="SULFATE ADENYLYLTRANSFERASE SUBUNIT 2"/>
    <property type="match status" value="1"/>
</dbReference>
<accession>A0A917V8P3</accession>
<protein>
    <recommendedName>
        <fullName evidence="3">Sulfate adenylyltransferase subunit 2</fullName>
        <ecNumber evidence="2">2.7.7.4</ecNumber>
    </recommendedName>
    <alternativeName>
        <fullName evidence="8">ATP-sulfurylase small subunit</fullName>
    </alternativeName>
    <alternativeName>
        <fullName evidence="9">Sulfate adenylate transferase</fullName>
    </alternativeName>
</protein>
<dbReference type="InterPro" id="IPR014729">
    <property type="entry name" value="Rossmann-like_a/b/a_fold"/>
</dbReference>
<dbReference type="GO" id="GO:0004781">
    <property type="term" value="F:sulfate adenylyltransferase (ATP) activity"/>
    <property type="evidence" value="ECO:0007669"/>
    <property type="project" value="UniProtKB-EC"/>
</dbReference>
<dbReference type="PANTHER" id="PTHR43196">
    <property type="entry name" value="SULFATE ADENYLYLTRANSFERASE SUBUNIT 2"/>
    <property type="match status" value="1"/>
</dbReference>
<evidence type="ECO:0000256" key="7">
    <source>
        <dbReference type="ARBA" id="ARBA00022840"/>
    </source>
</evidence>
<keyword evidence="14" id="KW-1185">Reference proteome</keyword>
<dbReference type="AlphaFoldDB" id="A0A917V8P3"/>
<evidence type="ECO:0000256" key="6">
    <source>
        <dbReference type="ARBA" id="ARBA00022741"/>
    </source>
</evidence>
<keyword evidence="7" id="KW-0067">ATP-binding</keyword>
<comment type="caution">
    <text evidence="13">The sequence shown here is derived from an EMBL/GenBank/DDBJ whole genome shotgun (WGS) entry which is preliminary data.</text>
</comment>
<keyword evidence="4" id="KW-0808">Transferase</keyword>
<evidence type="ECO:0000256" key="3">
    <source>
        <dbReference type="ARBA" id="ARBA00022004"/>
    </source>
</evidence>
<feature type="region of interest" description="Disordered" evidence="11">
    <location>
        <begin position="267"/>
        <end position="288"/>
    </location>
</feature>
<dbReference type="SUPFAM" id="SSF52402">
    <property type="entry name" value="Adenine nucleotide alpha hydrolases-like"/>
    <property type="match status" value="1"/>
</dbReference>
<dbReference type="Gene3D" id="3.40.50.620">
    <property type="entry name" value="HUPs"/>
    <property type="match status" value="1"/>
</dbReference>
<evidence type="ECO:0000313" key="14">
    <source>
        <dbReference type="Proteomes" id="UP000600449"/>
    </source>
</evidence>
<evidence type="ECO:0000256" key="8">
    <source>
        <dbReference type="ARBA" id="ARBA00030256"/>
    </source>
</evidence>
<feature type="domain" description="Phosphoadenosine phosphosulphate reductase" evidence="12">
    <location>
        <begin position="51"/>
        <end position="240"/>
    </location>
</feature>
<comment type="similarity">
    <text evidence="1">Belongs to the PAPS reductase family. CysD subfamily.</text>
</comment>
<dbReference type="InterPro" id="IPR011784">
    <property type="entry name" value="SO4_adenylTrfase_ssu"/>
</dbReference>
<comment type="catalytic activity">
    <reaction evidence="10">
        <text>sulfate + ATP + H(+) = adenosine 5'-phosphosulfate + diphosphate</text>
        <dbReference type="Rhea" id="RHEA:18133"/>
        <dbReference type="ChEBI" id="CHEBI:15378"/>
        <dbReference type="ChEBI" id="CHEBI:16189"/>
        <dbReference type="ChEBI" id="CHEBI:30616"/>
        <dbReference type="ChEBI" id="CHEBI:33019"/>
        <dbReference type="ChEBI" id="CHEBI:58243"/>
        <dbReference type="EC" id="2.7.7.4"/>
    </reaction>
</comment>
<dbReference type="EC" id="2.7.7.4" evidence="2"/>
<keyword evidence="5 13" id="KW-0548">Nucleotidyltransferase</keyword>
<evidence type="ECO:0000256" key="10">
    <source>
        <dbReference type="ARBA" id="ARBA00049370"/>
    </source>
</evidence>
<evidence type="ECO:0000256" key="2">
    <source>
        <dbReference type="ARBA" id="ARBA00012391"/>
    </source>
</evidence>
<dbReference type="GO" id="GO:0005524">
    <property type="term" value="F:ATP binding"/>
    <property type="evidence" value="ECO:0007669"/>
    <property type="project" value="UniProtKB-KW"/>
</dbReference>
<sequence>MTATLEPERMPAFYPGRAETDAETAAHLAELEARTIYILREAYARVSPLGMLWSIGKDSNALLWMARKAFFGRVPFPLVQLDTGMELPEVYAFRDRVVAEWELDLRVEHCPPEEDMDQTLPPATRAAARKTVGLRNALARDKYRGVMVGIRRDEQATRAKERVFSPRALDGAWDFRNQPPEFWDQYKTDFPDGVHVRIHPLLHWSELDIWRYTKAEGIPVVPLYFSRDGKRYRSLGEKNITFPVPSDASTIDEIIEELMVTKVSERAGRTMDKETEDSFERLRSSGYM</sequence>
<keyword evidence="6" id="KW-0547">Nucleotide-binding</keyword>
<dbReference type="NCBIfam" id="NF003587">
    <property type="entry name" value="PRK05253.1"/>
    <property type="match status" value="1"/>
</dbReference>
<dbReference type="PIRSF" id="PIRSF002936">
    <property type="entry name" value="CysDAde_trans"/>
    <property type="match status" value="1"/>
</dbReference>
<evidence type="ECO:0000256" key="11">
    <source>
        <dbReference type="SAM" id="MobiDB-lite"/>
    </source>
</evidence>
<dbReference type="Pfam" id="PF01507">
    <property type="entry name" value="PAPS_reduct"/>
    <property type="match status" value="1"/>
</dbReference>
<reference evidence="13 14" key="1">
    <citation type="journal article" date="2014" name="Int. J. Syst. Evol. Microbiol.">
        <title>Complete genome sequence of Corynebacterium casei LMG S-19264T (=DSM 44701T), isolated from a smear-ripened cheese.</title>
        <authorList>
            <consortium name="US DOE Joint Genome Institute (JGI-PGF)"/>
            <person name="Walter F."/>
            <person name="Albersmeier A."/>
            <person name="Kalinowski J."/>
            <person name="Ruckert C."/>
        </authorList>
    </citation>
    <scope>NUCLEOTIDE SEQUENCE [LARGE SCALE GENOMIC DNA]</scope>
    <source>
        <strain evidence="13 14">CGMCC 1.9161</strain>
    </source>
</reference>
<evidence type="ECO:0000259" key="12">
    <source>
        <dbReference type="Pfam" id="PF01507"/>
    </source>
</evidence>
<evidence type="ECO:0000256" key="1">
    <source>
        <dbReference type="ARBA" id="ARBA00008885"/>
    </source>
</evidence>
<dbReference type="GO" id="GO:0000103">
    <property type="term" value="P:sulfate assimilation"/>
    <property type="evidence" value="ECO:0007669"/>
    <property type="project" value="InterPro"/>
</dbReference>
<evidence type="ECO:0000313" key="13">
    <source>
        <dbReference type="EMBL" id="GGK49544.1"/>
    </source>
</evidence>
<name>A0A917V8P3_9HYPH</name>
<evidence type="ECO:0000256" key="9">
    <source>
        <dbReference type="ARBA" id="ARBA00031812"/>
    </source>
</evidence>
<evidence type="ECO:0000256" key="5">
    <source>
        <dbReference type="ARBA" id="ARBA00022695"/>
    </source>
</evidence>
<proteinExistence type="inferred from homology"/>
<organism evidence="13 14">
    <name type="scientific">Salinarimonas ramus</name>
    <dbReference type="NCBI Taxonomy" id="690164"/>
    <lineage>
        <taxon>Bacteria</taxon>
        <taxon>Pseudomonadati</taxon>
        <taxon>Pseudomonadota</taxon>
        <taxon>Alphaproteobacteria</taxon>
        <taxon>Hyphomicrobiales</taxon>
        <taxon>Salinarimonadaceae</taxon>
        <taxon>Salinarimonas</taxon>
    </lineage>
</organism>
<gene>
    <name evidence="13" type="primary">cysD</name>
    <name evidence="13" type="ORF">GCM10011322_40730</name>
</gene>
<evidence type="ECO:0000256" key="4">
    <source>
        <dbReference type="ARBA" id="ARBA00022679"/>
    </source>
</evidence>
<dbReference type="InterPro" id="IPR002500">
    <property type="entry name" value="PAPS_reduct_dom"/>
</dbReference>
<dbReference type="EMBL" id="BMMF01000014">
    <property type="protein sequence ID" value="GGK49544.1"/>
    <property type="molecule type" value="Genomic_DNA"/>
</dbReference>
<dbReference type="Proteomes" id="UP000600449">
    <property type="component" value="Unassembled WGS sequence"/>
</dbReference>